<evidence type="ECO:0000256" key="2">
    <source>
        <dbReference type="ARBA" id="ARBA00004922"/>
    </source>
</evidence>
<feature type="domain" description="ArnT-like N-terminal" evidence="11">
    <location>
        <begin position="100"/>
        <end position="253"/>
    </location>
</feature>
<evidence type="ECO:0000256" key="9">
    <source>
        <dbReference type="SAM" id="MobiDB-lite"/>
    </source>
</evidence>
<evidence type="ECO:0000256" key="4">
    <source>
        <dbReference type="ARBA" id="ARBA00022676"/>
    </source>
</evidence>
<feature type="transmembrane region" description="Helical" evidence="10">
    <location>
        <begin position="376"/>
        <end position="399"/>
    </location>
</feature>
<protein>
    <submittedName>
        <fullName evidence="12">Unannotated protein</fullName>
    </submittedName>
</protein>
<feature type="transmembrane region" description="Helical" evidence="10">
    <location>
        <begin position="434"/>
        <end position="454"/>
    </location>
</feature>
<dbReference type="GO" id="GO:0016020">
    <property type="term" value="C:membrane"/>
    <property type="evidence" value="ECO:0007669"/>
    <property type="project" value="InterPro"/>
</dbReference>
<dbReference type="InterPro" id="IPR003342">
    <property type="entry name" value="ArnT-like_N"/>
</dbReference>
<dbReference type="GO" id="GO:0000030">
    <property type="term" value="F:mannosyltransferase activity"/>
    <property type="evidence" value="ECO:0007669"/>
    <property type="project" value="InterPro"/>
</dbReference>
<dbReference type="UniPathway" id="UPA00378"/>
<name>A0A6J6S9G4_9ZZZZ</name>
<evidence type="ECO:0000256" key="3">
    <source>
        <dbReference type="ARBA" id="ARBA00007222"/>
    </source>
</evidence>
<keyword evidence="6 10" id="KW-0812">Transmembrane</keyword>
<evidence type="ECO:0000259" key="11">
    <source>
        <dbReference type="Pfam" id="PF02366"/>
    </source>
</evidence>
<evidence type="ECO:0000256" key="8">
    <source>
        <dbReference type="ARBA" id="ARBA00023136"/>
    </source>
</evidence>
<reference evidence="12" key="1">
    <citation type="submission" date="2020-05" db="EMBL/GenBank/DDBJ databases">
        <authorList>
            <person name="Chiriac C."/>
            <person name="Salcher M."/>
            <person name="Ghai R."/>
            <person name="Kavagutti S V."/>
        </authorList>
    </citation>
    <scope>NUCLEOTIDE SEQUENCE</scope>
</reference>
<comment type="similarity">
    <text evidence="3">Belongs to the glycosyltransferase 39 family.</text>
</comment>
<evidence type="ECO:0000256" key="7">
    <source>
        <dbReference type="ARBA" id="ARBA00022989"/>
    </source>
</evidence>
<feature type="transmembrane region" description="Helical" evidence="10">
    <location>
        <begin position="405"/>
        <end position="427"/>
    </location>
</feature>
<keyword evidence="8 10" id="KW-0472">Membrane</keyword>
<comment type="pathway">
    <text evidence="2">Protein modification; protein glycosylation.</text>
</comment>
<feature type="transmembrane region" description="Helical" evidence="10">
    <location>
        <begin position="103"/>
        <end position="121"/>
    </location>
</feature>
<dbReference type="PANTHER" id="PTHR10050">
    <property type="entry name" value="DOLICHYL-PHOSPHATE-MANNOSE--PROTEIN MANNOSYLTRANSFERASE"/>
    <property type="match status" value="1"/>
</dbReference>
<feature type="transmembrane region" description="Helical" evidence="10">
    <location>
        <begin position="28"/>
        <end position="46"/>
    </location>
</feature>
<organism evidence="12">
    <name type="scientific">freshwater metagenome</name>
    <dbReference type="NCBI Taxonomy" id="449393"/>
    <lineage>
        <taxon>unclassified sequences</taxon>
        <taxon>metagenomes</taxon>
        <taxon>ecological metagenomes</taxon>
    </lineage>
</organism>
<gene>
    <name evidence="12" type="ORF">UFOPK2602_02335</name>
</gene>
<feature type="transmembrane region" description="Helical" evidence="10">
    <location>
        <begin position="235"/>
        <end position="254"/>
    </location>
</feature>
<evidence type="ECO:0000256" key="1">
    <source>
        <dbReference type="ARBA" id="ARBA00004127"/>
    </source>
</evidence>
<dbReference type="GO" id="GO:0006493">
    <property type="term" value="P:protein O-linked glycosylation"/>
    <property type="evidence" value="ECO:0007669"/>
    <property type="project" value="InterPro"/>
</dbReference>
<keyword evidence="5" id="KW-0808">Transferase</keyword>
<keyword evidence="7 10" id="KW-1133">Transmembrane helix</keyword>
<feature type="region of interest" description="Disordered" evidence="9">
    <location>
        <begin position="1"/>
        <end position="21"/>
    </location>
</feature>
<feature type="transmembrane region" description="Helical" evidence="10">
    <location>
        <begin position="349"/>
        <end position="369"/>
    </location>
</feature>
<evidence type="ECO:0000256" key="6">
    <source>
        <dbReference type="ARBA" id="ARBA00022692"/>
    </source>
</evidence>
<dbReference type="EMBL" id="CAEZXX010000240">
    <property type="protein sequence ID" value="CAB4731089.1"/>
    <property type="molecule type" value="Genomic_DNA"/>
</dbReference>
<sequence>MTTRPTDRPSPPASTSNPKQDRRLPKQVWVLAGAAGLLTLATRLPGLTRPRILVFDEVFYATQGWEISRGGVEQGAVVHPPLAKWLIAIGIKIFGFTPLGWRIIPLLAGVVVVMSTVIAAYRLLGSRIAAGLAGAVVLTDGIAFTSGRLALLDGIMAAFATIALALIATVVSRPLDVPLRRRALVATALTLGAAIACKWSALPLVPIALAVFGVLAWRTSGTGRSRRTELGRTAFFLLVAPFALYCATYVPTFIRFEDSGIGRELCGRTQHCTPGYAERIGEIFANQRRVLHFHQSLVPTNRYANNAVSWVFQTEPVGLLSSSCPSADLVCSSDDGPSVRRIISIGNPVVWLLGTVALAITLLMALRFLDPRRGVVAAWAAALWLPWILRPVLGALPIAPARPGYSFYATPLVPALAIAIASCWLGLRGFKRRAAGAVVAFVLVAGAVALYPTWTGIATSRSYLEGLVSPKP</sequence>
<dbReference type="InterPro" id="IPR027005">
    <property type="entry name" value="PMT-like"/>
</dbReference>
<dbReference type="PANTHER" id="PTHR10050:SF46">
    <property type="entry name" value="PROTEIN O-MANNOSYL-TRANSFERASE 2"/>
    <property type="match status" value="1"/>
</dbReference>
<evidence type="ECO:0000256" key="10">
    <source>
        <dbReference type="SAM" id="Phobius"/>
    </source>
</evidence>
<accession>A0A6J6S9G4</accession>
<dbReference type="AlphaFoldDB" id="A0A6J6S9G4"/>
<evidence type="ECO:0000256" key="5">
    <source>
        <dbReference type="ARBA" id="ARBA00022679"/>
    </source>
</evidence>
<comment type="subcellular location">
    <subcellularLocation>
        <location evidence="1">Endomembrane system</location>
        <topology evidence="1">Multi-pass membrane protein</topology>
    </subcellularLocation>
</comment>
<dbReference type="GO" id="GO:0012505">
    <property type="term" value="C:endomembrane system"/>
    <property type="evidence" value="ECO:0007669"/>
    <property type="project" value="UniProtKB-SubCell"/>
</dbReference>
<keyword evidence="4" id="KW-0328">Glycosyltransferase</keyword>
<feature type="transmembrane region" description="Helical" evidence="10">
    <location>
        <begin position="151"/>
        <end position="171"/>
    </location>
</feature>
<evidence type="ECO:0000313" key="12">
    <source>
        <dbReference type="EMBL" id="CAB4731089.1"/>
    </source>
</evidence>
<proteinExistence type="inferred from homology"/>
<dbReference type="Pfam" id="PF02366">
    <property type="entry name" value="PMT"/>
    <property type="match status" value="1"/>
</dbReference>